<evidence type="ECO:0000313" key="3">
    <source>
        <dbReference type="Proteomes" id="UP000316304"/>
    </source>
</evidence>
<feature type="compositionally biased region" description="Polar residues" evidence="1">
    <location>
        <begin position="8"/>
        <end position="21"/>
    </location>
</feature>
<accession>A0A5C6CJX9</accession>
<evidence type="ECO:0000313" key="2">
    <source>
        <dbReference type="EMBL" id="TWU23119.1"/>
    </source>
</evidence>
<proteinExistence type="predicted"/>
<protein>
    <submittedName>
        <fullName evidence="2">Uncharacterized protein</fullName>
    </submittedName>
</protein>
<reference evidence="2 3" key="1">
    <citation type="submission" date="2019-02" db="EMBL/GenBank/DDBJ databases">
        <title>Deep-cultivation of Planctomycetes and their phenomic and genomic characterization uncovers novel biology.</title>
        <authorList>
            <person name="Wiegand S."/>
            <person name="Jogler M."/>
            <person name="Boedeker C."/>
            <person name="Pinto D."/>
            <person name="Vollmers J."/>
            <person name="Rivas-Marin E."/>
            <person name="Kohn T."/>
            <person name="Peeters S.H."/>
            <person name="Heuer A."/>
            <person name="Rast P."/>
            <person name="Oberbeckmann S."/>
            <person name="Bunk B."/>
            <person name="Jeske O."/>
            <person name="Meyerdierks A."/>
            <person name="Storesund J.E."/>
            <person name="Kallscheuer N."/>
            <person name="Luecker S."/>
            <person name="Lage O.M."/>
            <person name="Pohl T."/>
            <person name="Merkel B.J."/>
            <person name="Hornburger P."/>
            <person name="Mueller R.-W."/>
            <person name="Bruemmer F."/>
            <person name="Labrenz M."/>
            <person name="Spormann A.M."/>
            <person name="Op Den Camp H."/>
            <person name="Overmann J."/>
            <person name="Amann R."/>
            <person name="Jetten M.S.M."/>
            <person name="Mascher T."/>
            <person name="Medema M.H."/>
            <person name="Devos D.P."/>
            <person name="Kaster A.-K."/>
            <person name="Ovreas L."/>
            <person name="Rohde M."/>
            <person name="Galperin M.Y."/>
            <person name="Jogler C."/>
        </authorList>
    </citation>
    <scope>NUCLEOTIDE SEQUENCE [LARGE SCALE GENOMIC DNA]</scope>
    <source>
        <strain evidence="2 3">Pla52o</strain>
    </source>
</reference>
<sequence length="170" mass="18159">MCLGTAEAGQNTGASKTSLAPSTEADAQVATPETMIPEMTTPETTTPETTTPETTIPETTIPEMTTPETTIPATTVRVTANGAVEERVGFIHRRGTLLASKTQAAVTATITADGRETQPASLPAFLQKEDQCLHRATVPNRSFDIVCNKRVAWEFRQSGTADCRSDKSFS</sequence>
<feature type="compositionally biased region" description="Low complexity" evidence="1">
    <location>
        <begin position="31"/>
        <end position="66"/>
    </location>
</feature>
<name>A0A5C6CJX9_9BACT</name>
<comment type="caution">
    <text evidence="2">The sequence shown here is derived from an EMBL/GenBank/DDBJ whole genome shotgun (WGS) entry which is preliminary data.</text>
</comment>
<evidence type="ECO:0000256" key="1">
    <source>
        <dbReference type="SAM" id="MobiDB-lite"/>
    </source>
</evidence>
<feature type="region of interest" description="Disordered" evidence="1">
    <location>
        <begin position="1"/>
        <end position="66"/>
    </location>
</feature>
<organism evidence="2 3">
    <name type="scientific">Novipirellula galeiformis</name>
    <dbReference type="NCBI Taxonomy" id="2528004"/>
    <lineage>
        <taxon>Bacteria</taxon>
        <taxon>Pseudomonadati</taxon>
        <taxon>Planctomycetota</taxon>
        <taxon>Planctomycetia</taxon>
        <taxon>Pirellulales</taxon>
        <taxon>Pirellulaceae</taxon>
        <taxon>Novipirellula</taxon>
    </lineage>
</organism>
<dbReference type="EMBL" id="SJPT01000004">
    <property type="protein sequence ID" value="TWU23119.1"/>
    <property type="molecule type" value="Genomic_DNA"/>
</dbReference>
<keyword evidence="3" id="KW-1185">Reference proteome</keyword>
<gene>
    <name evidence="2" type="ORF">Pla52o_26540</name>
</gene>
<dbReference type="Proteomes" id="UP000316304">
    <property type="component" value="Unassembled WGS sequence"/>
</dbReference>
<dbReference type="AlphaFoldDB" id="A0A5C6CJX9"/>